<keyword evidence="3" id="KW-0050">Antiport</keyword>
<keyword evidence="8" id="KW-0406">Ion transport</keyword>
<evidence type="ECO:0000256" key="6">
    <source>
        <dbReference type="ARBA" id="ARBA00022989"/>
    </source>
</evidence>
<keyword evidence="10" id="KW-0739">Sodium transport</keyword>
<evidence type="ECO:0000256" key="9">
    <source>
        <dbReference type="ARBA" id="ARBA00023136"/>
    </source>
</evidence>
<evidence type="ECO:0000313" key="14">
    <source>
        <dbReference type="Proteomes" id="UP001501532"/>
    </source>
</evidence>
<gene>
    <name evidence="13" type="ORF">GCM10010448_43950</name>
</gene>
<evidence type="ECO:0000256" key="7">
    <source>
        <dbReference type="ARBA" id="ARBA00023053"/>
    </source>
</evidence>
<evidence type="ECO:0000313" key="13">
    <source>
        <dbReference type="EMBL" id="GAA3055728.1"/>
    </source>
</evidence>
<dbReference type="PANTHER" id="PTHR30341">
    <property type="entry name" value="SODIUM ION/PROTON ANTIPORTER NHAA-RELATED"/>
    <property type="match status" value="1"/>
</dbReference>
<keyword evidence="2" id="KW-0813">Transport</keyword>
<dbReference type="Gene3D" id="1.20.1530.10">
    <property type="entry name" value="Na+/H+ antiporter like domain"/>
    <property type="match status" value="1"/>
</dbReference>
<evidence type="ECO:0000256" key="12">
    <source>
        <dbReference type="SAM" id="Phobius"/>
    </source>
</evidence>
<dbReference type="Proteomes" id="UP001501532">
    <property type="component" value="Unassembled WGS sequence"/>
</dbReference>
<keyword evidence="9 12" id="KW-0472">Membrane</keyword>
<dbReference type="EMBL" id="BAAAUF010000042">
    <property type="protein sequence ID" value="GAA3055728.1"/>
    <property type="molecule type" value="Genomic_DNA"/>
</dbReference>
<evidence type="ECO:0008006" key="15">
    <source>
        <dbReference type="Google" id="ProtNLM"/>
    </source>
</evidence>
<keyword evidence="14" id="KW-1185">Reference proteome</keyword>
<dbReference type="PANTHER" id="PTHR30341:SF0">
    <property type="entry name" value="NA(+)_H(+) ANTIPORTER NHAA"/>
    <property type="match status" value="1"/>
</dbReference>
<keyword evidence="5 12" id="KW-0812">Transmembrane</keyword>
<evidence type="ECO:0000256" key="1">
    <source>
        <dbReference type="ARBA" id="ARBA00004429"/>
    </source>
</evidence>
<evidence type="ECO:0000256" key="8">
    <source>
        <dbReference type="ARBA" id="ARBA00023065"/>
    </source>
</evidence>
<accession>A0ABP6LV86</accession>
<reference evidence="14" key="1">
    <citation type="journal article" date="2019" name="Int. J. Syst. Evol. Microbiol.">
        <title>The Global Catalogue of Microorganisms (GCM) 10K type strain sequencing project: providing services to taxonomists for standard genome sequencing and annotation.</title>
        <authorList>
            <consortium name="The Broad Institute Genomics Platform"/>
            <consortium name="The Broad Institute Genome Sequencing Center for Infectious Disease"/>
            <person name="Wu L."/>
            <person name="Ma J."/>
        </authorList>
    </citation>
    <scope>NUCLEOTIDE SEQUENCE [LARGE SCALE GENOMIC DNA]</scope>
    <source>
        <strain evidence="14">JCM 9091</strain>
    </source>
</reference>
<evidence type="ECO:0000256" key="3">
    <source>
        <dbReference type="ARBA" id="ARBA00022449"/>
    </source>
</evidence>
<dbReference type="Pfam" id="PF06965">
    <property type="entry name" value="Na_H_antiport_1"/>
    <property type="match status" value="1"/>
</dbReference>
<comment type="caution">
    <text evidence="13">The sequence shown here is derived from an EMBL/GenBank/DDBJ whole genome shotgun (WGS) entry which is preliminary data.</text>
</comment>
<evidence type="ECO:0000256" key="2">
    <source>
        <dbReference type="ARBA" id="ARBA00022448"/>
    </source>
</evidence>
<evidence type="ECO:0000256" key="11">
    <source>
        <dbReference type="SAM" id="MobiDB-lite"/>
    </source>
</evidence>
<name>A0ABP6LV86_9ACTN</name>
<dbReference type="InterPro" id="IPR023171">
    <property type="entry name" value="Na/H_antiporter_dom_sf"/>
</dbReference>
<comment type="subcellular location">
    <subcellularLocation>
        <location evidence="1">Cell inner membrane</location>
        <topology evidence="1">Multi-pass membrane protein</topology>
    </subcellularLocation>
</comment>
<dbReference type="InterPro" id="IPR004670">
    <property type="entry name" value="NhaA"/>
</dbReference>
<evidence type="ECO:0000256" key="10">
    <source>
        <dbReference type="ARBA" id="ARBA00023201"/>
    </source>
</evidence>
<sequence length="218" mass="22875">MCTDSALALGIFSVMSRRLPGRIRTFLLTLFVVDDPVALLVIATFYSHDIRPVPLAIASASFAATLATRTLPVRRRGGLVIALGTTMWAGLMGSGVDPVVAGLAIGLVTSAYAPLRSELERATDLVRLFREQPSPHRARSAVVGLVSALSNNGGLQHRYRVWTTYGIVSLFALANGGITMNAGLLRGPPALLAPSASSSPTSSESRSPSSSPPGPLRI</sequence>
<protein>
    <recommendedName>
        <fullName evidence="15">Cation/H+ exchanger domain-containing protein</fullName>
    </recommendedName>
</protein>
<evidence type="ECO:0000256" key="5">
    <source>
        <dbReference type="ARBA" id="ARBA00022692"/>
    </source>
</evidence>
<evidence type="ECO:0000256" key="4">
    <source>
        <dbReference type="ARBA" id="ARBA00022475"/>
    </source>
</evidence>
<feature type="compositionally biased region" description="Low complexity" evidence="11">
    <location>
        <begin position="191"/>
        <end position="209"/>
    </location>
</feature>
<organism evidence="13 14">
    <name type="scientific">Streptomyces glomeratus</name>
    <dbReference type="NCBI Taxonomy" id="284452"/>
    <lineage>
        <taxon>Bacteria</taxon>
        <taxon>Bacillati</taxon>
        <taxon>Actinomycetota</taxon>
        <taxon>Actinomycetes</taxon>
        <taxon>Kitasatosporales</taxon>
        <taxon>Streptomycetaceae</taxon>
        <taxon>Streptomyces</taxon>
    </lineage>
</organism>
<feature type="transmembrane region" description="Helical" evidence="12">
    <location>
        <begin position="25"/>
        <end position="46"/>
    </location>
</feature>
<proteinExistence type="predicted"/>
<keyword evidence="4" id="KW-1003">Cell membrane</keyword>
<keyword evidence="7" id="KW-0915">Sodium</keyword>
<keyword evidence="6 12" id="KW-1133">Transmembrane helix</keyword>
<feature type="region of interest" description="Disordered" evidence="11">
    <location>
        <begin position="191"/>
        <end position="218"/>
    </location>
</feature>